<organism evidence="1 2">
    <name type="scientific">Gregarina niphandrodes</name>
    <name type="common">Septate eugregarine</name>
    <dbReference type="NCBI Taxonomy" id="110365"/>
    <lineage>
        <taxon>Eukaryota</taxon>
        <taxon>Sar</taxon>
        <taxon>Alveolata</taxon>
        <taxon>Apicomplexa</taxon>
        <taxon>Conoidasida</taxon>
        <taxon>Gregarinasina</taxon>
        <taxon>Eugregarinorida</taxon>
        <taxon>Gregarinidae</taxon>
        <taxon>Gregarina</taxon>
    </lineage>
</organism>
<dbReference type="OrthoDB" id="7471083at2759"/>
<comment type="caution">
    <text evidence="1">The sequence shown here is derived from an EMBL/GenBank/DDBJ whole genome shotgun (WGS) entry which is preliminary data.</text>
</comment>
<protein>
    <submittedName>
        <fullName evidence="1">Uncharacterized protein</fullName>
    </submittedName>
</protein>
<evidence type="ECO:0000313" key="2">
    <source>
        <dbReference type="Proteomes" id="UP000019763"/>
    </source>
</evidence>
<sequence length="348" mass="36960">MAFIKAETRLTDEETGKQILVESNCNDHHPSAHHPSVGCLAESSAGTRSRRSSLSSQRFGSFVSYRHSRNIQCQCGCAPEKNAHERTAKTVHDRSQKCRGSPQGCGCSHSAQRGCECGDCVCDCCRGVDCRNVDCRSECNCQQRAGVCQCGCQEVSHGTSSHLCSPTVVCAHGCKLGPAANIPHPAVVGGGPRYSPSPAVALQSQAAPVQSATMRLTQPMVTQPMVTQPMVTQPMVTQSIVTQPMVTEPMVTQAMGTQSVVAHSMAAQQSAGLPPASRGGRWVPIIQPISRVDSTQYGAQTTQYGAHQYGAQTTQYGAQTTTPLPVAGSGYMQLTIPAKGTVHIPYIF</sequence>
<proteinExistence type="predicted"/>
<accession>A0A023B5E2</accession>
<dbReference type="Proteomes" id="UP000019763">
    <property type="component" value="Unassembled WGS sequence"/>
</dbReference>
<dbReference type="GeneID" id="22913271"/>
<dbReference type="AlphaFoldDB" id="A0A023B5E2"/>
<dbReference type="EMBL" id="AFNH02000680">
    <property type="protein sequence ID" value="EZG60073.1"/>
    <property type="molecule type" value="Genomic_DNA"/>
</dbReference>
<name>A0A023B5E2_GRENI</name>
<dbReference type="VEuPathDB" id="CryptoDB:GNI_091060"/>
<evidence type="ECO:0000313" key="1">
    <source>
        <dbReference type="EMBL" id="EZG60073.1"/>
    </source>
</evidence>
<gene>
    <name evidence="1" type="ORF">GNI_091060</name>
</gene>
<reference evidence="1" key="1">
    <citation type="submission" date="2013-12" db="EMBL/GenBank/DDBJ databases">
        <authorList>
            <person name="Omoto C.K."/>
            <person name="Sibley D."/>
            <person name="Venepally P."/>
            <person name="Hadjithomas M."/>
            <person name="Karamycheva S."/>
            <person name="Brunk B."/>
            <person name="Roos D."/>
            <person name="Caler E."/>
            <person name="Lorenzi H."/>
        </authorList>
    </citation>
    <scope>NUCLEOTIDE SEQUENCE</scope>
</reference>
<dbReference type="RefSeq" id="XP_011130857.1">
    <property type="nucleotide sequence ID" value="XM_011132555.1"/>
</dbReference>
<keyword evidence="2" id="KW-1185">Reference proteome</keyword>